<evidence type="ECO:0000256" key="1">
    <source>
        <dbReference type="SAM" id="MobiDB-lite"/>
    </source>
</evidence>
<comment type="caution">
    <text evidence="2">The sequence shown here is derived from an EMBL/GenBank/DDBJ whole genome shotgun (WGS) entry which is preliminary data.</text>
</comment>
<evidence type="ECO:0000313" key="2">
    <source>
        <dbReference type="EMBL" id="KAG0312199.1"/>
    </source>
</evidence>
<keyword evidence="3" id="KW-1185">Reference proteome</keyword>
<name>A0A9P6R6D1_9FUNG</name>
<dbReference type="Proteomes" id="UP000738325">
    <property type="component" value="Unassembled WGS sequence"/>
</dbReference>
<accession>A0A9P6R6D1</accession>
<proteinExistence type="predicted"/>
<gene>
    <name evidence="2" type="ORF">BGZ99_009660</name>
</gene>
<reference evidence="2" key="1">
    <citation type="journal article" date="2020" name="Fungal Divers.">
        <title>Resolving the Mortierellaceae phylogeny through synthesis of multi-gene phylogenetics and phylogenomics.</title>
        <authorList>
            <person name="Vandepol N."/>
            <person name="Liber J."/>
            <person name="Desiro A."/>
            <person name="Na H."/>
            <person name="Kennedy M."/>
            <person name="Barry K."/>
            <person name="Grigoriev I.V."/>
            <person name="Miller A.N."/>
            <person name="O'Donnell K."/>
            <person name="Stajich J.E."/>
            <person name="Bonito G."/>
        </authorList>
    </citation>
    <scope>NUCLEOTIDE SEQUENCE</scope>
    <source>
        <strain evidence="2">REB-010B</strain>
    </source>
</reference>
<dbReference type="EMBL" id="JAAAIP010000834">
    <property type="protein sequence ID" value="KAG0312199.1"/>
    <property type="molecule type" value="Genomic_DNA"/>
</dbReference>
<sequence length="259" mass="28828">MTTKRKVDQSVTQSHEQDQLADTMAMNIFGPTPNTLERTACKFVVELTVTSSTVVSPEAFAEFVKDRLPTARNKDLVWTWMSLRAHISEHGQDPLKIAFKNAALLTLDEATRIQGAADNAEKEQERIKDDTNQRASKRQPLQQPSQSPSSSAGSSDRSGKSSSSLTSRARDAMQKQYMDNLQEFKGKLWTATSGTVVDLEICSHVQSLKKESSLHSFVIDNAKTVIQLFSGKDKEEVAQVLEEHTDQEQDTEHEKASMA</sequence>
<feature type="compositionally biased region" description="Basic and acidic residues" evidence="1">
    <location>
        <begin position="119"/>
        <end position="132"/>
    </location>
</feature>
<feature type="compositionally biased region" description="Low complexity" evidence="1">
    <location>
        <begin position="138"/>
        <end position="167"/>
    </location>
</feature>
<dbReference type="OrthoDB" id="2441193at2759"/>
<dbReference type="AlphaFoldDB" id="A0A9P6R6D1"/>
<protein>
    <submittedName>
        <fullName evidence="2">Uncharacterized protein</fullName>
    </submittedName>
</protein>
<organism evidence="2 3">
    <name type="scientific">Dissophora globulifera</name>
    <dbReference type="NCBI Taxonomy" id="979702"/>
    <lineage>
        <taxon>Eukaryota</taxon>
        <taxon>Fungi</taxon>
        <taxon>Fungi incertae sedis</taxon>
        <taxon>Mucoromycota</taxon>
        <taxon>Mortierellomycotina</taxon>
        <taxon>Mortierellomycetes</taxon>
        <taxon>Mortierellales</taxon>
        <taxon>Mortierellaceae</taxon>
        <taxon>Dissophora</taxon>
    </lineage>
</organism>
<feature type="non-terminal residue" evidence="2">
    <location>
        <position position="259"/>
    </location>
</feature>
<feature type="region of interest" description="Disordered" evidence="1">
    <location>
        <begin position="116"/>
        <end position="169"/>
    </location>
</feature>
<evidence type="ECO:0000313" key="3">
    <source>
        <dbReference type="Proteomes" id="UP000738325"/>
    </source>
</evidence>